<dbReference type="InterPro" id="IPR028055">
    <property type="entry name" value="YidC/Oxa/ALB_C"/>
</dbReference>
<name>A0A131Z557_RHIAP</name>
<sequence length="430" mass="47815">MNTNYPLKYGILIAWTNRPSVWNSLRCQHARLLSVRSCQRMPLFKSNSIKYTSLNCQASRRRWVSSEAGKTQTVAASVGQLEQTSAETVIPAVPPAPTVVPVESFVESLGDDTVVPTLQSVGLGGWSPSGMVQQLLELLHTSTGLPWWATIAISTVFVKTLLLPLIIKGQKNSIHMNNNLPQMQHLQAKMTEARNTGNQLEAARLANELMIFMKEKNINPLKSMVIPLAQAPVFISFFFALRGMANLPMESFKTGGILWFTDLTVPDPLYILPLITSVSLFCTLELGAESGVRADNLRWTRYVFRCLPVAIFPITMNFPSALLCYWVTSNLFTLCQVGVLRIEAVRKRLDIPALIKHPKSELKLSNKGFVEGVKESFTNTRIAREIEERAKADEIRFKKAGIGPVVKTYTYDPTKQAFAKGANSSQKING</sequence>
<keyword evidence="8 10" id="KW-0472">Membrane</keyword>
<comment type="subcellular location">
    <subcellularLocation>
        <location evidence="9">Membrane</location>
        <topology evidence="9">Multi-pass membrane protein</topology>
    </subcellularLocation>
    <subcellularLocation>
        <location evidence="1">Mitochondrion inner membrane</location>
        <topology evidence="1">Multi-pass membrane protein</topology>
    </subcellularLocation>
</comment>
<protein>
    <submittedName>
        <fullName evidence="12">YidC/Oxa1 family membrane protein insertase</fullName>
    </submittedName>
</protein>
<proteinExistence type="inferred from homology"/>
<keyword evidence="5" id="KW-0809">Transit peptide</keyword>
<feature type="transmembrane region" description="Helical" evidence="10">
    <location>
        <begin position="145"/>
        <end position="167"/>
    </location>
</feature>
<dbReference type="CDD" id="cd20069">
    <property type="entry name" value="5TM_Oxa1-like"/>
    <property type="match status" value="1"/>
</dbReference>
<dbReference type="NCBIfam" id="TIGR03592">
    <property type="entry name" value="yidC_oxa1_cterm"/>
    <property type="match status" value="1"/>
</dbReference>
<evidence type="ECO:0000256" key="6">
    <source>
        <dbReference type="ARBA" id="ARBA00022989"/>
    </source>
</evidence>
<dbReference type="InterPro" id="IPR001708">
    <property type="entry name" value="YidC/ALB3/OXA1/COX18"/>
</dbReference>
<feature type="transmembrane region" description="Helical" evidence="10">
    <location>
        <begin position="269"/>
        <end position="288"/>
    </location>
</feature>
<evidence type="ECO:0000256" key="4">
    <source>
        <dbReference type="ARBA" id="ARBA00022792"/>
    </source>
</evidence>
<dbReference type="GO" id="GO:0032979">
    <property type="term" value="P:protein insertion into mitochondrial inner membrane from matrix"/>
    <property type="evidence" value="ECO:0007669"/>
    <property type="project" value="TreeGrafter"/>
</dbReference>
<dbReference type="GO" id="GO:0032977">
    <property type="term" value="F:membrane insertase activity"/>
    <property type="evidence" value="ECO:0007669"/>
    <property type="project" value="InterPro"/>
</dbReference>
<evidence type="ECO:0000256" key="3">
    <source>
        <dbReference type="ARBA" id="ARBA00022692"/>
    </source>
</evidence>
<keyword evidence="6 10" id="KW-1133">Transmembrane helix</keyword>
<feature type="domain" description="Membrane insertase YidC/Oxa/ALB C-terminal" evidence="11">
    <location>
        <begin position="147"/>
        <end position="337"/>
    </location>
</feature>
<dbReference type="AlphaFoldDB" id="A0A131Z557"/>
<accession>A0A131Z557</accession>
<evidence type="ECO:0000256" key="10">
    <source>
        <dbReference type="SAM" id="Phobius"/>
    </source>
</evidence>
<feature type="transmembrane region" description="Helical" evidence="10">
    <location>
        <begin position="223"/>
        <end position="241"/>
    </location>
</feature>
<reference evidence="12" key="1">
    <citation type="journal article" date="2016" name="Ticks Tick Borne Dis.">
        <title>De novo assembly and annotation of the salivary gland transcriptome of Rhipicephalus appendiculatus male and female ticks during blood feeding.</title>
        <authorList>
            <person name="de Castro M.H."/>
            <person name="de Klerk D."/>
            <person name="Pienaar R."/>
            <person name="Latif A.A."/>
            <person name="Rees D.J."/>
            <person name="Mans B.J."/>
        </authorList>
    </citation>
    <scope>NUCLEOTIDE SEQUENCE</scope>
    <source>
        <tissue evidence="12">Salivary glands</tissue>
    </source>
</reference>
<keyword evidence="4" id="KW-0999">Mitochondrion inner membrane</keyword>
<keyword evidence="3 9" id="KW-0812">Transmembrane</keyword>
<keyword evidence="7" id="KW-0496">Mitochondrion</keyword>
<feature type="transmembrane region" description="Helical" evidence="10">
    <location>
        <begin position="309"/>
        <end position="328"/>
    </location>
</feature>
<dbReference type="PANTHER" id="PTHR12428">
    <property type="entry name" value="OXA1"/>
    <property type="match status" value="1"/>
</dbReference>
<evidence type="ECO:0000256" key="7">
    <source>
        <dbReference type="ARBA" id="ARBA00023128"/>
    </source>
</evidence>
<evidence type="ECO:0000256" key="2">
    <source>
        <dbReference type="ARBA" id="ARBA00009877"/>
    </source>
</evidence>
<evidence type="ECO:0000256" key="1">
    <source>
        <dbReference type="ARBA" id="ARBA00004448"/>
    </source>
</evidence>
<evidence type="ECO:0000256" key="8">
    <source>
        <dbReference type="ARBA" id="ARBA00023136"/>
    </source>
</evidence>
<comment type="similarity">
    <text evidence="2 9">Belongs to the OXA1/ALB3/YidC family.</text>
</comment>
<evidence type="ECO:0000256" key="9">
    <source>
        <dbReference type="RuleBase" id="RU003945"/>
    </source>
</evidence>
<dbReference type="EMBL" id="GEDV01003306">
    <property type="protein sequence ID" value="JAP85251.1"/>
    <property type="molecule type" value="Transcribed_RNA"/>
</dbReference>
<dbReference type="GO" id="GO:0005743">
    <property type="term" value="C:mitochondrial inner membrane"/>
    <property type="evidence" value="ECO:0007669"/>
    <property type="project" value="UniProtKB-SubCell"/>
</dbReference>
<evidence type="ECO:0000259" key="11">
    <source>
        <dbReference type="Pfam" id="PF02096"/>
    </source>
</evidence>
<evidence type="ECO:0000313" key="12">
    <source>
        <dbReference type="EMBL" id="JAP85251.1"/>
    </source>
</evidence>
<dbReference type="PANTHER" id="PTHR12428:SF66">
    <property type="entry name" value="MITOCHONDRIAL INNER MEMBRANE PROTEIN OXA1L"/>
    <property type="match status" value="1"/>
</dbReference>
<evidence type="ECO:0000256" key="5">
    <source>
        <dbReference type="ARBA" id="ARBA00022946"/>
    </source>
</evidence>
<organism evidence="12">
    <name type="scientific">Rhipicephalus appendiculatus</name>
    <name type="common">Brown ear tick</name>
    <dbReference type="NCBI Taxonomy" id="34631"/>
    <lineage>
        <taxon>Eukaryota</taxon>
        <taxon>Metazoa</taxon>
        <taxon>Ecdysozoa</taxon>
        <taxon>Arthropoda</taxon>
        <taxon>Chelicerata</taxon>
        <taxon>Arachnida</taxon>
        <taxon>Acari</taxon>
        <taxon>Parasitiformes</taxon>
        <taxon>Ixodida</taxon>
        <taxon>Ixodoidea</taxon>
        <taxon>Ixodidae</taxon>
        <taxon>Rhipicephalinae</taxon>
        <taxon>Rhipicephalus</taxon>
        <taxon>Rhipicephalus</taxon>
    </lineage>
</organism>
<dbReference type="Pfam" id="PF02096">
    <property type="entry name" value="60KD_IMP"/>
    <property type="match status" value="1"/>
</dbReference>